<dbReference type="AlphaFoldDB" id="A0A9W6WVN5"/>
<evidence type="ECO:0000256" key="3">
    <source>
        <dbReference type="ARBA" id="ARBA00022448"/>
    </source>
</evidence>
<feature type="transmembrane region" description="Helical" evidence="8">
    <location>
        <begin position="165"/>
        <end position="187"/>
    </location>
</feature>
<evidence type="ECO:0000256" key="4">
    <source>
        <dbReference type="ARBA" id="ARBA00022692"/>
    </source>
</evidence>
<feature type="transmembrane region" description="Helical" evidence="8">
    <location>
        <begin position="225"/>
        <end position="242"/>
    </location>
</feature>
<feature type="transmembrane region" description="Helical" evidence="8">
    <location>
        <begin position="469"/>
        <end position="492"/>
    </location>
</feature>
<feature type="transmembrane region" description="Helical" evidence="8">
    <location>
        <begin position="194"/>
        <end position="213"/>
    </location>
</feature>
<dbReference type="Pfam" id="PF03092">
    <property type="entry name" value="BT1"/>
    <property type="match status" value="1"/>
</dbReference>
<feature type="transmembrane region" description="Helical" evidence="8">
    <location>
        <begin position="275"/>
        <end position="293"/>
    </location>
</feature>
<protein>
    <submittedName>
        <fullName evidence="9">Unnamed protein product</fullName>
    </submittedName>
</protein>
<comment type="caution">
    <text evidence="9">The sequence shown here is derived from an EMBL/GenBank/DDBJ whole genome shotgun (WGS) entry which is preliminary data.</text>
</comment>
<dbReference type="PANTHER" id="PTHR31585:SF5">
    <property type="entry name" value="RNA-BINDING S4 DOMAIN-CONTAINING PROTEIN"/>
    <property type="match status" value="1"/>
</dbReference>
<dbReference type="Proteomes" id="UP001165121">
    <property type="component" value="Unassembled WGS sequence"/>
</dbReference>
<dbReference type="InterPro" id="IPR036259">
    <property type="entry name" value="MFS_trans_sf"/>
</dbReference>
<accession>A0A9W6WVN5</accession>
<keyword evidence="5 8" id="KW-1133">Transmembrane helix</keyword>
<feature type="transmembrane region" description="Helical" evidence="8">
    <location>
        <begin position="591"/>
        <end position="612"/>
    </location>
</feature>
<feature type="region of interest" description="Disordered" evidence="7">
    <location>
        <begin position="1"/>
        <end position="23"/>
    </location>
</feature>
<evidence type="ECO:0000313" key="9">
    <source>
        <dbReference type="EMBL" id="GMF29311.1"/>
    </source>
</evidence>
<organism evidence="9 10">
    <name type="scientific">Phytophthora fragariaefolia</name>
    <dbReference type="NCBI Taxonomy" id="1490495"/>
    <lineage>
        <taxon>Eukaryota</taxon>
        <taxon>Sar</taxon>
        <taxon>Stramenopiles</taxon>
        <taxon>Oomycota</taxon>
        <taxon>Peronosporomycetes</taxon>
        <taxon>Peronosporales</taxon>
        <taxon>Peronosporaceae</taxon>
        <taxon>Phytophthora</taxon>
    </lineage>
</organism>
<evidence type="ECO:0000256" key="6">
    <source>
        <dbReference type="ARBA" id="ARBA00023136"/>
    </source>
</evidence>
<feature type="transmembrane region" description="Helical" evidence="8">
    <location>
        <begin position="124"/>
        <end position="145"/>
    </location>
</feature>
<keyword evidence="10" id="KW-1185">Reference proteome</keyword>
<evidence type="ECO:0000313" key="10">
    <source>
        <dbReference type="Proteomes" id="UP001165121"/>
    </source>
</evidence>
<reference evidence="9" key="1">
    <citation type="submission" date="2023-04" db="EMBL/GenBank/DDBJ databases">
        <title>Phytophthora fragariaefolia NBRC 109709.</title>
        <authorList>
            <person name="Ichikawa N."/>
            <person name="Sato H."/>
            <person name="Tonouchi N."/>
        </authorList>
    </citation>
    <scope>NUCLEOTIDE SEQUENCE</scope>
    <source>
        <strain evidence="9">NBRC 109709</strain>
    </source>
</reference>
<dbReference type="EMBL" id="BSXT01000524">
    <property type="protein sequence ID" value="GMF29311.1"/>
    <property type="molecule type" value="Genomic_DNA"/>
</dbReference>
<evidence type="ECO:0000256" key="8">
    <source>
        <dbReference type="SAM" id="Phobius"/>
    </source>
</evidence>
<dbReference type="SUPFAM" id="SSF103473">
    <property type="entry name" value="MFS general substrate transporter"/>
    <property type="match status" value="1"/>
</dbReference>
<name>A0A9W6WVN5_9STRA</name>
<evidence type="ECO:0000256" key="1">
    <source>
        <dbReference type="ARBA" id="ARBA00004141"/>
    </source>
</evidence>
<keyword evidence="4 8" id="KW-0812">Transmembrane</keyword>
<feature type="transmembrane region" description="Helical" evidence="8">
    <location>
        <begin position="549"/>
        <end position="571"/>
    </location>
</feature>
<dbReference type="InterPro" id="IPR039309">
    <property type="entry name" value="BT1"/>
</dbReference>
<evidence type="ECO:0000256" key="2">
    <source>
        <dbReference type="ARBA" id="ARBA00007015"/>
    </source>
</evidence>
<keyword evidence="3" id="KW-0813">Transport</keyword>
<feature type="transmembrane region" description="Helical" evidence="8">
    <location>
        <begin position="442"/>
        <end position="462"/>
    </location>
</feature>
<dbReference type="PANTHER" id="PTHR31585">
    <property type="entry name" value="FOLATE-BIOPTERIN TRANSPORTER 1, CHLOROPLASTIC"/>
    <property type="match status" value="1"/>
</dbReference>
<keyword evidence="6 8" id="KW-0472">Membrane</keyword>
<feature type="transmembrane region" description="Helical" evidence="8">
    <location>
        <begin position="412"/>
        <end position="430"/>
    </location>
</feature>
<comment type="similarity">
    <text evidence="2">Belongs to the major facilitator superfamily. Folate-biopterin transporter (TC 2.A.71) family.</text>
</comment>
<evidence type="ECO:0000256" key="7">
    <source>
        <dbReference type="SAM" id="MobiDB-lite"/>
    </source>
</evidence>
<proteinExistence type="inferred from homology"/>
<comment type="subcellular location">
    <subcellularLocation>
        <location evidence="1">Membrane</location>
        <topology evidence="1">Multi-pass membrane protein</topology>
    </subcellularLocation>
</comment>
<feature type="transmembrane region" description="Helical" evidence="8">
    <location>
        <begin position="313"/>
        <end position="332"/>
    </location>
</feature>
<evidence type="ECO:0000256" key="5">
    <source>
        <dbReference type="ARBA" id="ARBA00022989"/>
    </source>
</evidence>
<sequence>MEKSVPRGSRPDPSPASLLETSRQAQERVCKSVTIGNYLARSMAHELVSPHCSSWSFSSSFSRSGGSAANVPSSSRVKFDAASTVTASPLHDESCESSEGFYEAALSPLPTVHEQELHHRSHRALALLVNYFAAGLFHGVVPALVYPLFNIRLGLEGYQANATQTLLGCAWHGKILLCLLTDCVPICGRRRTPYIYVGWGIVLSVFGSMLALHPDVDLDSDATDAPRLVMAISSAAVGYLMVDAACDGLMVETVHRDSQIEEQDVLRSSRLSQSAVHAVRFVAELLGTVLVAVGLNSKEYEGGFSFELSLETIFEILIMVALAALGITAWGFREAKYDRMYSIDAIPIAAAAPNLRSKLGEFWRIMQQRATWQIASFGFLQKMCLSFGMDSASPSQAIHEYWLHTDPFVKNLFLAFSNGGVCVAASVFVHRCLLSSSWHLSVTVALLGGLVIGFPVVMTVVFDVWRNKYFFLIATELVGFADCIAMVVRMLVVVEIAEPGFESSTYGLVTSVYNLAEPVATALSNGLGSHFSVFDADIEQDSDVVRMRVGALFAVLFSVRALVSLGTLPLLPRQKHGARELKARGGSSKAIALSVFSTIGFAFFAALVANFLSLFNSTSCLRIAGGMGC</sequence>
<gene>
    <name evidence="9" type="ORF">Pfra01_000625200</name>
</gene>
<dbReference type="OrthoDB" id="163346at2759"/>
<dbReference type="GO" id="GO:0016020">
    <property type="term" value="C:membrane"/>
    <property type="evidence" value="ECO:0007669"/>
    <property type="project" value="UniProtKB-SubCell"/>
</dbReference>